<protein>
    <submittedName>
        <fullName evidence="1">Unannotated protein</fullName>
    </submittedName>
</protein>
<dbReference type="AlphaFoldDB" id="A0A6J7ET17"/>
<accession>A0A6J7ET17</accession>
<name>A0A6J7ET17_9ZZZZ</name>
<gene>
    <name evidence="1" type="ORF">UFOPK3417_02091</name>
</gene>
<reference evidence="1" key="1">
    <citation type="submission" date="2020-05" db="EMBL/GenBank/DDBJ databases">
        <authorList>
            <person name="Chiriac C."/>
            <person name="Salcher M."/>
            <person name="Ghai R."/>
            <person name="Kavagutti S V."/>
        </authorList>
    </citation>
    <scope>NUCLEOTIDE SEQUENCE</scope>
</reference>
<evidence type="ECO:0000313" key="1">
    <source>
        <dbReference type="EMBL" id="CAB4886762.1"/>
    </source>
</evidence>
<organism evidence="1">
    <name type="scientific">freshwater metagenome</name>
    <dbReference type="NCBI Taxonomy" id="449393"/>
    <lineage>
        <taxon>unclassified sequences</taxon>
        <taxon>metagenomes</taxon>
        <taxon>ecological metagenomes</taxon>
    </lineage>
</organism>
<sequence length="66" mass="7117">MIKMINMYEISPGASAHSLWKASLAPMEGRFAMITNSSPAMRLRHTKAQPCLRPATNVGRAAGSTT</sequence>
<dbReference type="EMBL" id="CAFBLR010000303">
    <property type="protein sequence ID" value="CAB4886762.1"/>
    <property type="molecule type" value="Genomic_DNA"/>
</dbReference>
<proteinExistence type="predicted"/>